<organism evidence="5">
    <name type="scientific">Chaetoceros debilis</name>
    <dbReference type="NCBI Taxonomy" id="122233"/>
    <lineage>
        <taxon>Eukaryota</taxon>
        <taxon>Sar</taxon>
        <taxon>Stramenopiles</taxon>
        <taxon>Ochrophyta</taxon>
        <taxon>Bacillariophyta</taxon>
        <taxon>Coscinodiscophyceae</taxon>
        <taxon>Chaetocerotophycidae</taxon>
        <taxon>Chaetocerotales</taxon>
        <taxon>Chaetocerotaceae</taxon>
        <taxon>Chaetoceros</taxon>
    </lineage>
</organism>
<keyword evidence="2" id="KW-0378">Hydrolase</keyword>
<dbReference type="Gene3D" id="3.40.50.1820">
    <property type="entry name" value="alpha/beta hydrolase"/>
    <property type="match status" value="1"/>
</dbReference>
<comment type="similarity">
    <text evidence="1">Belongs to the AB hydrolase superfamily. AB hydrolase 2 family.</text>
</comment>
<dbReference type="EMBL" id="HBIO01031857">
    <property type="protein sequence ID" value="CAE0479581.1"/>
    <property type="molecule type" value="Transcribed_RNA"/>
</dbReference>
<evidence type="ECO:0000313" key="5">
    <source>
        <dbReference type="EMBL" id="CAE0479581.1"/>
    </source>
</evidence>
<dbReference type="InterPro" id="IPR003140">
    <property type="entry name" value="PLipase/COase/thioEstase"/>
</dbReference>
<dbReference type="GO" id="GO:0005737">
    <property type="term" value="C:cytoplasm"/>
    <property type="evidence" value="ECO:0007669"/>
    <property type="project" value="TreeGrafter"/>
</dbReference>
<dbReference type="SUPFAM" id="SSF53474">
    <property type="entry name" value="alpha/beta-Hydrolases"/>
    <property type="match status" value="1"/>
</dbReference>
<reference evidence="5" key="1">
    <citation type="submission" date="2021-01" db="EMBL/GenBank/DDBJ databases">
        <authorList>
            <person name="Corre E."/>
            <person name="Pelletier E."/>
            <person name="Niang G."/>
            <person name="Scheremetjew M."/>
            <person name="Finn R."/>
            <person name="Kale V."/>
            <person name="Holt S."/>
            <person name="Cochrane G."/>
            <person name="Meng A."/>
            <person name="Brown T."/>
            <person name="Cohen L."/>
        </authorList>
    </citation>
    <scope>NUCLEOTIDE SEQUENCE</scope>
    <source>
        <strain evidence="5">MM31A-1</strain>
    </source>
</reference>
<evidence type="ECO:0000256" key="2">
    <source>
        <dbReference type="ARBA" id="ARBA00022801"/>
    </source>
</evidence>
<feature type="domain" description="Phospholipase/carboxylesterase/thioesterase" evidence="4">
    <location>
        <begin position="30"/>
        <end position="249"/>
    </location>
</feature>
<dbReference type="PANTHER" id="PTHR10655">
    <property type="entry name" value="LYSOPHOSPHOLIPASE-RELATED"/>
    <property type="match status" value="1"/>
</dbReference>
<sequence length="255" mass="27459">MLRTGFNHSNSKKRVLLPLLLLHSIRAMSTSSTKKPAALIFLHGLGDTPAGWSSLQDQLPSIEPSLSNLKYVFPPAPTIPISINGGMTMPGWFDLYDWPVSVGIKNDEEGLKKAVGVVKECVARLEEEGIDKSRIAIGGFSQGGAVALRAVYDDDQGTSSATGDGGSSYAACATLSGWLTFDKSNGVNDKVPLFWGHGSFDDKVLFDQQKYGVDKLNEMGVTNVEDSSYPVGHSSHPKEMLAFAKFLDSVLFGDE</sequence>
<proteinExistence type="inferred from homology"/>
<evidence type="ECO:0000256" key="3">
    <source>
        <dbReference type="SAM" id="SignalP"/>
    </source>
</evidence>
<accession>A0A7S3VGP4</accession>
<dbReference type="InterPro" id="IPR050565">
    <property type="entry name" value="LYPA1-2/EST-like"/>
</dbReference>
<keyword evidence="3" id="KW-0732">Signal</keyword>
<name>A0A7S3VGP4_9STRA</name>
<dbReference type="AlphaFoldDB" id="A0A7S3VGP4"/>
<dbReference type="GO" id="GO:0052689">
    <property type="term" value="F:carboxylic ester hydrolase activity"/>
    <property type="evidence" value="ECO:0007669"/>
    <property type="project" value="TreeGrafter"/>
</dbReference>
<dbReference type="InterPro" id="IPR029058">
    <property type="entry name" value="AB_hydrolase_fold"/>
</dbReference>
<feature type="chain" id="PRO_5030810407" description="Phospholipase/carboxylesterase/thioesterase domain-containing protein" evidence="3">
    <location>
        <begin position="28"/>
        <end position="255"/>
    </location>
</feature>
<protein>
    <recommendedName>
        <fullName evidence="4">Phospholipase/carboxylesterase/thioesterase domain-containing protein</fullName>
    </recommendedName>
</protein>
<evidence type="ECO:0000259" key="4">
    <source>
        <dbReference type="Pfam" id="PF02230"/>
    </source>
</evidence>
<evidence type="ECO:0000256" key="1">
    <source>
        <dbReference type="ARBA" id="ARBA00006499"/>
    </source>
</evidence>
<dbReference type="PANTHER" id="PTHR10655:SF17">
    <property type="entry name" value="LYSOPHOSPHOLIPASE-LIKE PROTEIN 1"/>
    <property type="match status" value="1"/>
</dbReference>
<gene>
    <name evidence="5" type="ORF">CDEB00056_LOCUS24435</name>
</gene>
<dbReference type="Pfam" id="PF02230">
    <property type="entry name" value="Abhydrolase_2"/>
    <property type="match status" value="1"/>
</dbReference>
<feature type="signal peptide" evidence="3">
    <location>
        <begin position="1"/>
        <end position="27"/>
    </location>
</feature>
<dbReference type="GO" id="GO:0008474">
    <property type="term" value="F:palmitoyl-(protein) hydrolase activity"/>
    <property type="evidence" value="ECO:0007669"/>
    <property type="project" value="TreeGrafter"/>
</dbReference>